<sequence>KPINEGGLQSKETPSPIVNKPINEGGLQSKETPSPIVNKPTNGDSWQPKKITPTTSNVIPQNEVKQPVQEAKVAPVEPKSVSSKKKIAEETEIKKVSNNPSTPNEVLNKIKDKQKGYKKPK</sequence>
<feature type="compositionally biased region" description="Polar residues" evidence="1">
    <location>
        <begin position="96"/>
        <end position="105"/>
    </location>
</feature>
<proteinExistence type="predicted"/>
<accession>A0AA44TDM3</accession>
<feature type="compositionally biased region" description="Low complexity" evidence="1">
    <location>
        <begin position="72"/>
        <end position="81"/>
    </location>
</feature>
<protein>
    <submittedName>
        <fullName evidence="2">Uncharacterized protein</fullName>
    </submittedName>
</protein>
<organism evidence="2 3">
    <name type="scientific">Bacillus cereus</name>
    <dbReference type="NCBI Taxonomy" id="1396"/>
    <lineage>
        <taxon>Bacteria</taxon>
        <taxon>Bacillati</taxon>
        <taxon>Bacillota</taxon>
        <taxon>Bacilli</taxon>
        <taxon>Bacillales</taxon>
        <taxon>Bacillaceae</taxon>
        <taxon>Bacillus</taxon>
        <taxon>Bacillus cereus group</taxon>
    </lineage>
</organism>
<comment type="caution">
    <text evidence="2">The sequence shown here is derived from an EMBL/GenBank/DDBJ whole genome shotgun (WGS) entry which is preliminary data.</text>
</comment>
<evidence type="ECO:0000313" key="3">
    <source>
        <dbReference type="Proteomes" id="UP000226357"/>
    </source>
</evidence>
<evidence type="ECO:0000313" key="2">
    <source>
        <dbReference type="EMBL" id="PFR98824.1"/>
    </source>
</evidence>
<feature type="region of interest" description="Disordered" evidence="1">
    <location>
        <begin position="1"/>
        <end position="121"/>
    </location>
</feature>
<feature type="compositionally biased region" description="Basic and acidic residues" evidence="1">
    <location>
        <begin position="86"/>
        <end position="95"/>
    </location>
</feature>
<gene>
    <name evidence="2" type="ORF">COK38_17985</name>
</gene>
<dbReference type="EMBL" id="NVBO01000173">
    <property type="protein sequence ID" value="PFR98824.1"/>
    <property type="molecule type" value="Genomic_DNA"/>
</dbReference>
<dbReference type="AlphaFoldDB" id="A0AA44TDM3"/>
<dbReference type="Proteomes" id="UP000226357">
    <property type="component" value="Unassembled WGS sequence"/>
</dbReference>
<feature type="compositionally biased region" description="Polar residues" evidence="1">
    <location>
        <begin position="52"/>
        <end position="64"/>
    </location>
</feature>
<dbReference type="RefSeq" id="WP_218011705.1">
    <property type="nucleotide sequence ID" value="NZ_NUYJ01000113.1"/>
</dbReference>
<feature type="non-terminal residue" evidence="2">
    <location>
        <position position="1"/>
    </location>
</feature>
<evidence type="ECO:0000256" key="1">
    <source>
        <dbReference type="SAM" id="MobiDB-lite"/>
    </source>
</evidence>
<reference evidence="2 3" key="1">
    <citation type="submission" date="2017-09" db="EMBL/GenBank/DDBJ databases">
        <title>Large-scale bioinformatics analysis of Bacillus genomes uncovers conserved roles of natural products in bacterial physiology.</title>
        <authorList>
            <consortium name="Agbiome Team Llc"/>
            <person name="Bleich R.M."/>
            <person name="Grubbs K.J."/>
            <person name="Santa Maria K.C."/>
            <person name="Allen S.E."/>
            <person name="Farag S."/>
            <person name="Shank E.A."/>
            <person name="Bowers A."/>
        </authorList>
    </citation>
    <scope>NUCLEOTIDE SEQUENCE [LARGE SCALE GENOMIC DNA]</scope>
    <source>
        <strain evidence="2 3">AFS067272</strain>
    </source>
</reference>
<name>A0AA44TDM3_BACCE</name>